<evidence type="ECO:0000313" key="11">
    <source>
        <dbReference type="Proteomes" id="UP000467840"/>
    </source>
</evidence>
<proteinExistence type="inferred from homology"/>
<keyword evidence="6" id="KW-0378">Hydrolase</keyword>
<keyword evidence="5" id="KW-0479">Metal-binding</keyword>
<evidence type="ECO:0000256" key="3">
    <source>
        <dbReference type="ARBA" id="ARBA00006958"/>
    </source>
</evidence>
<evidence type="ECO:0000259" key="9">
    <source>
        <dbReference type="Pfam" id="PF26138"/>
    </source>
</evidence>
<dbReference type="PANTHER" id="PTHR22930:SF268">
    <property type="entry name" value="NUCLEASE HARBI1"/>
    <property type="match status" value="1"/>
</dbReference>
<comment type="cofactor">
    <cofactor evidence="1">
        <name>a divalent metal cation</name>
        <dbReference type="ChEBI" id="CHEBI:60240"/>
    </cofactor>
</comment>
<dbReference type="EMBL" id="JAAGAX010000003">
    <property type="protein sequence ID" value="KAF2321256.1"/>
    <property type="molecule type" value="Genomic_DNA"/>
</dbReference>
<comment type="similarity">
    <text evidence="3">Belongs to the HARBI1 family.</text>
</comment>
<evidence type="ECO:0000256" key="7">
    <source>
        <dbReference type="ARBA" id="ARBA00023242"/>
    </source>
</evidence>
<keyword evidence="7" id="KW-0539">Nucleus</keyword>
<reference evidence="10 11" key="1">
    <citation type="journal article" date="2020" name="Mol. Plant">
        <title>The Chromosome-Based Rubber Tree Genome Provides New Insights into Spurge Genome Evolution and Rubber Biosynthesis.</title>
        <authorList>
            <person name="Liu J."/>
            <person name="Shi C."/>
            <person name="Shi C.C."/>
            <person name="Li W."/>
            <person name="Zhang Q.J."/>
            <person name="Zhang Y."/>
            <person name="Li K."/>
            <person name="Lu H.F."/>
            <person name="Shi C."/>
            <person name="Zhu S.T."/>
            <person name="Xiao Z.Y."/>
            <person name="Nan H."/>
            <person name="Yue Y."/>
            <person name="Zhu X.G."/>
            <person name="Wu Y."/>
            <person name="Hong X.N."/>
            <person name="Fan G.Y."/>
            <person name="Tong Y."/>
            <person name="Zhang D."/>
            <person name="Mao C.L."/>
            <person name="Liu Y.L."/>
            <person name="Hao S.J."/>
            <person name="Liu W.Q."/>
            <person name="Lv M.Q."/>
            <person name="Zhang H.B."/>
            <person name="Liu Y."/>
            <person name="Hu-Tang G.R."/>
            <person name="Wang J.P."/>
            <person name="Wang J.H."/>
            <person name="Sun Y.H."/>
            <person name="Ni S.B."/>
            <person name="Chen W.B."/>
            <person name="Zhang X.C."/>
            <person name="Jiao Y.N."/>
            <person name="Eichler E.E."/>
            <person name="Li G.H."/>
            <person name="Liu X."/>
            <person name="Gao L.Z."/>
        </authorList>
    </citation>
    <scope>NUCLEOTIDE SEQUENCE [LARGE SCALE GENOMIC DNA]</scope>
    <source>
        <strain evidence="11">cv. GT1</strain>
        <tissue evidence="10">Leaf</tissue>
    </source>
</reference>
<comment type="subcellular location">
    <subcellularLocation>
        <location evidence="2">Nucleus</location>
    </subcellularLocation>
</comment>
<accession>A0A6A6N9J7</accession>
<dbReference type="Pfam" id="PF13359">
    <property type="entry name" value="DDE_Tnp_4"/>
    <property type="match status" value="1"/>
</dbReference>
<dbReference type="Pfam" id="PF26138">
    <property type="entry name" value="DUF8040"/>
    <property type="match status" value="1"/>
</dbReference>
<dbReference type="GO" id="GO:0005634">
    <property type="term" value="C:nucleus"/>
    <property type="evidence" value="ECO:0007669"/>
    <property type="project" value="UniProtKB-SubCell"/>
</dbReference>
<organism evidence="10 11">
    <name type="scientific">Hevea brasiliensis</name>
    <name type="common">Para rubber tree</name>
    <name type="synonym">Siphonia brasiliensis</name>
    <dbReference type="NCBI Taxonomy" id="3981"/>
    <lineage>
        <taxon>Eukaryota</taxon>
        <taxon>Viridiplantae</taxon>
        <taxon>Streptophyta</taxon>
        <taxon>Embryophyta</taxon>
        <taxon>Tracheophyta</taxon>
        <taxon>Spermatophyta</taxon>
        <taxon>Magnoliopsida</taxon>
        <taxon>eudicotyledons</taxon>
        <taxon>Gunneridae</taxon>
        <taxon>Pentapetalae</taxon>
        <taxon>rosids</taxon>
        <taxon>fabids</taxon>
        <taxon>Malpighiales</taxon>
        <taxon>Euphorbiaceae</taxon>
        <taxon>Crotonoideae</taxon>
        <taxon>Micrandreae</taxon>
        <taxon>Hevea</taxon>
    </lineage>
</organism>
<keyword evidence="4" id="KW-0540">Nuclease</keyword>
<evidence type="ECO:0000256" key="1">
    <source>
        <dbReference type="ARBA" id="ARBA00001968"/>
    </source>
</evidence>
<protein>
    <submittedName>
        <fullName evidence="10">Uncharacterized protein</fullName>
    </submittedName>
</protein>
<evidence type="ECO:0000256" key="6">
    <source>
        <dbReference type="ARBA" id="ARBA00022801"/>
    </source>
</evidence>
<dbReference type="AlphaFoldDB" id="A0A6A6N9J7"/>
<evidence type="ECO:0000259" key="8">
    <source>
        <dbReference type="Pfam" id="PF13359"/>
    </source>
</evidence>
<feature type="domain" description="DDE Tnp4" evidence="8">
    <location>
        <begin position="143"/>
        <end position="277"/>
    </location>
</feature>
<comment type="caution">
    <text evidence="10">The sequence shown here is derived from an EMBL/GenBank/DDBJ whole genome shotgun (WGS) entry which is preliminary data.</text>
</comment>
<dbReference type="GO" id="GO:0046872">
    <property type="term" value="F:metal ion binding"/>
    <property type="evidence" value="ECO:0007669"/>
    <property type="project" value="UniProtKB-KW"/>
</dbReference>
<dbReference type="GO" id="GO:0004518">
    <property type="term" value="F:nuclease activity"/>
    <property type="evidence" value="ECO:0007669"/>
    <property type="project" value="UniProtKB-KW"/>
</dbReference>
<dbReference type="InterPro" id="IPR027806">
    <property type="entry name" value="HARBI1_dom"/>
</dbReference>
<sequence length="277" mass="31667">MVIAKPLSSKNAERDALRQRLMNELTANEVICRDIVHIGPIAFAEFCGKLRSTGLLKDFRHAIVEEQVAKFLHILGQNFKNRAVGFFFHHSGETISYHFHNVLRAVVALEAKFLHQPTGAKVPSQILNNNRFYPYFKDCVGALDGTHIRVKVSRELAPRFRGRKEWPAQNVLAACSFDMKFTYVLPGWEGTAFDSRILKNALDREDKLVIPPGKFYLMDARLPLRSGLIAPYRGVQYHLNEYSRRGPQNAKELFNHHHASLRNVIERAFGVIKKGFQ</sequence>
<keyword evidence="11" id="KW-1185">Reference proteome</keyword>
<name>A0A6A6N9J7_HEVBR</name>
<dbReference type="GO" id="GO:0016787">
    <property type="term" value="F:hydrolase activity"/>
    <property type="evidence" value="ECO:0007669"/>
    <property type="project" value="UniProtKB-KW"/>
</dbReference>
<dbReference type="InterPro" id="IPR058353">
    <property type="entry name" value="DUF8040"/>
</dbReference>
<dbReference type="InterPro" id="IPR045249">
    <property type="entry name" value="HARBI1-like"/>
</dbReference>
<dbReference type="PANTHER" id="PTHR22930">
    <property type="match status" value="1"/>
</dbReference>
<gene>
    <name evidence="10" type="ORF">GH714_037391</name>
</gene>
<dbReference type="Proteomes" id="UP000467840">
    <property type="component" value="Chromosome 10"/>
</dbReference>
<evidence type="ECO:0000256" key="5">
    <source>
        <dbReference type="ARBA" id="ARBA00022723"/>
    </source>
</evidence>
<feature type="domain" description="DUF8040" evidence="9">
    <location>
        <begin position="24"/>
        <end position="107"/>
    </location>
</feature>
<evidence type="ECO:0000256" key="4">
    <source>
        <dbReference type="ARBA" id="ARBA00022722"/>
    </source>
</evidence>
<evidence type="ECO:0000313" key="10">
    <source>
        <dbReference type="EMBL" id="KAF2321256.1"/>
    </source>
</evidence>
<evidence type="ECO:0000256" key="2">
    <source>
        <dbReference type="ARBA" id="ARBA00004123"/>
    </source>
</evidence>